<sequence length="66" mass="7461">MSERVRHHPQVYLSISHVRSSAVAKPMIRSFFQQIGTRRRCLVALTKSSGGPCKHLLEDRMQGGAR</sequence>
<gene>
    <name evidence="1" type="ORF">AWB77_04551</name>
</gene>
<dbReference type="AlphaFoldDB" id="A0A158CVK7"/>
<evidence type="ECO:0000313" key="2">
    <source>
        <dbReference type="Proteomes" id="UP000054903"/>
    </source>
</evidence>
<evidence type="ECO:0000313" key="1">
    <source>
        <dbReference type="EMBL" id="SAK85956.1"/>
    </source>
</evidence>
<name>A0A158CVK7_9BURK</name>
<dbReference type="Proteomes" id="UP000054903">
    <property type="component" value="Unassembled WGS sequence"/>
</dbReference>
<dbReference type="STRING" id="1777138.AWB77_04551"/>
<dbReference type="EMBL" id="FCNX02000012">
    <property type="protein sequence ID" value="SAK85956.1"/>
    <property type="molecule type" value="Genomic_DNA"/>
</dbReference>
<keyword evidence="2" id="KW-1185">Reference proteome</keyword>
<accession>A0A158CVK7</accession>
<comment type="caution">
    <text evidence="1">The sequence shown here is derived from an EMBL/GenBank/DDBJ whole genome shotgun (WGS) entry which is preliminary data.</text>
</comment>
<organism evidence="1 2">
    <name type="scientific">Caballeronia fortuita</name>
    <dbReference type="NCBI Taxonomy" id="1777138"/>
    <lineage>
        <taxon>Bacteria</taxon>
        <taxon>Pseudomonadati</taxon>
        <taxon>Pseudomonadota</taxon>
        <taxon>Betaproteobacteria</taxon>
        <taxon>Burkholderiales</taxon>
        <taxon>Burkholderiaceae</taxon>
        <taxon>Caballeronia</taxon>
    </lineage>
</organism>
<protein>
    <submittedName>
        <fullName evidence="1">Uncharacterized protein</fullName>
    </submittedName>
</protein>
<reference evidence="1" key="1">
    <citation type="submission" date="2016-01" db="EMBL/GenBank/DDBJ databases">
        <authorList>
            <person name="Peeters C."/>
        </authorList>
    </citation>
    <scope>NUCLEOTIDE SEQUENCE</scope>
    <source>
        <strain evidence="1">LMG 29320</strain>
    </source>
</reference>
<proteinExistence type="predicted"/>